<evidence type="ECO:0000313" key="5">
    <source>
        <dbReference type="EMBL" id="KAK7085390.1"/>
    </source>
</evidence>
<protein>
    <submittedName>
        <fullName evidence="5">Ribonuclease H2 subunit B</fullName>
    </submittedName>
</protein>
<dbReference type="Gene3D" id="2.20.25.530">
    <property type="match status" value="1"/>
</dbReference>
<keyword evidence="6" id="KW-1185">Reference proteome</keyword>
<dbReference type="GO" id="GO:0005654">
    <property type="term" value="C:nucleoplasm"/>
    <property type="evidence" value="ECO:0007669"/>
    <property type="project" value="TreeGrafter"/>
</dbReference>
<feature type="non-terminal residue" evidence="5">
    <location>
        <position position="1"/>
    </location>
</feature>
<comment type="subunit">
    <text evidence="2">The RNase H2 complex is a heterotrimer composed of the catalytic subunit RNASEH2A and the non-catalytic subunits RNASEH2B and RNASEH2C.</text>
</comment>
<evidence type="ECO:0000313" key="6">
    <source>
        <dbReference type="Proteomes" id="UP001381693"/>
    </source>
</evidence>
<comment type="similarity">
    <text evidence="1">Belongs to the RNase H2 subunit B family.</text>
</comment>
<evidence type="ECO:0000256" key="3">
    <source>
        <dbReference type="SAM" id="MobiDB-lite"/>
    </source>
</evidence>
<accession>A0AAN9AFF7</accession>
<dbReference type="Pfam" id="PF09468">
    <property type="entry name" value="RNase_H2-Ydr279"/>
    <property type="match status" value="1"/>
</dbReference>
<dbReference type="InterPro" id="IPR019024">
    <property type="entry name" value="RNase_H2_suB_wHTH"/>
</dbReference>
<feature type="region of interest" description="Disordered" evidence="3">
    <location>
        <begin position="155"/>
        <end position="184"/>
    </location>
</feature>
<proteinExistence type="inferred from homology"/>
<evidence type="ECO:0000256" key="2">
    <source>
        <dbReference type="ARBA" id="ARBA00011277"/>
    </source>
</evidence>
<dbReference type="Gene3D" id="1.10.20.120">
    <property type="match status" value="1"/>
</dbReference>
<evidence type="ECO:0000256" key="1">
    <source>
        <dbReference type="ARBA" id="ARBA00009823"/>
    </source>
</evidence>
<dbReference type="FunFam" id="1.10.20.120:FF:000002">
    <property type="entry name" value="Ribonuclease H2 subunit B"/>
    <property type="match status" value="1"/>
</dbReference>
<dbReference type="AlphaFoldDB" id="A0AAN9AFF7"/>
<organism evidence="5 6">
    <name type="scientific">Halocaridina rubra</name>
    <name type="common">Hawaiian red shrimp</name>
    <dbReference type="NCBI Taxonomy" id="373956"/>
    <lineage>
        <taxon>Eukaryota</taxon>
        <taxon>Metazoa</taxon>
        <taxon>Ecdysozoa</taxon>
        <taxon>Arthropoda</taxon>
        <taxon>Crustacea</taxon>
        <taxon>Multicrustacea</taxon>
        <taxon>Malacostraca</taxon>
        <taxon>Eumalacostraca</taxon>
        <taxon>Eucarida</taxon>
        <taxon>Decapoda</taxon>
        <taxon>Pleocyemata</taxon>
        <taxon>Caridea</taxon>
        <taxon>Atyoidea</taxon>
        <taxon>Atyidae</taxon>
        <taxon>Halocaridina</taxon>
    </lineage>
</organism>
<comment type="caution">
    <text evidence="5">The sequence shown here is derived from an EMBL/GenBank/DDBJ whole genome shotgun (WGS) entry which is preliminary data.</text>
</comment>
<dbReference type="PANTHER" id="PTHR13383">
    <property type="entry name" value="RIBONUCLEASE H2 SUBUNIT B"/>
    <property type="match status" value="1"/>
</dbReference>
<evidence type="ECO:0000259" key="4">
    <source>
        <dbReference type="Pfam" id="PF09468"/>
    </source>
</evidence>
<reference evidence="5 6" key="1">
    <citation type="submission" date="2023-11" db="EMBL/GenBank/DDBJ databases">
        <title>Halocaridina rubra genome assembly.</title>
        <authorList>
            <person name="Smith C."/>
        </authorList>
    </citation>
    <scope>NUCLEOTIDE SEQUENCE [LARGE SCALE GENOMIC DNA]</scope>
    <source>
        <strain evidence="5">EP-1</strain>
        <tissue evidence="5">Whole</tissue>
    </source>
</reference>
<name>A0AAN9AFF7_HALRR</name>
<sequence>SWFIGETVQSDGKLYIVSPVDVSFLILPYLMKAEKNVPLDHLLEDSEFPDISHLAALSSTKDFSHVAERKGSPDLGVWRYNEENTLSWLEKKVQKLSSLLMEKKIPTTSAQSFTYVRTMDLDQTKEAYAALAHGIISDYLPEELSRTLHKYLKLPEHRPKQKLPKGAENQPPSKKPRMEGPLEDYSMDNVEVNKVKAPLTAKAKALAKSAAGSKNIMSFFSKK</sequence>
<dbReference type="Proteomes" id="UP001381693">
    <property type="component" value="Unassembled WGS sequence"/>
</dbReference>
<dbReference type="GO" id="GO:0006401">
    <property type="term" value="P:RNA catabolic process"/>
    <property type="evidence" value="ECO:0007669"/>
    <property type="project" value="TreeGrafter"/>
</dbReference>
<dbReference type="InterPro" id="IPR040456">
    <property type="entry name" value="RNase_H2_suB"/>
</dbReference>
<dbReference type="GO" id="GO:0032299">
    <property type="term" value="C:ribonuclease H2 complex"/>
    <property type="evidence" value="ECO:0007669"/>
    <property type="project" value="InterPro"/>
</dbReference>
<dbReference type="EMBL" id="JAXCGZ010001058">
    <property type="protein sequence ID" value="KAK7085390.1"/>
    <property type="molecule type" value="Genomic_DNA"/>
</dbReference>
<feature type="domain" description="Ribonuclease H2 subunit B wHTH" evidence="4">
    <location>
        <begin position="24"/>
        <end position="148"/>
    </location>
</feature>
<gene>
    <name evidence="5" type="primary">RNASEH2B</name>
    <name evidence="5" type="ORF">SK128_014776</name>
</gene>
<dbReference type="PANTHER" id="PTHR13383:SF11">
    <property type="entry name" value="RIBONUCLEASE H2 SUBUNIT B"/>
    <property type="match status" value="1"/>
</dbReference>